<comment type="caution">
    <text evidence="2">The sequence shown here is derived from an EMBL/GenBank/DDBJ whole genome shotgun (WGS) entry which is preliminary data.</text>
</comment>
<reference evidence="2 3" key="1">
    <citation type="submission" date="2024-01" db="EMBL/GenBank/DDBJ databases">
        <title>Genome assemblies of Stephania.</title>
        <authorList>
            <person name="Yang L."/>
        </authorList>
    </citation>
    <scope>NUCLEOTIDE SEQUENCE [LARGE SCALE GENOMIC DNA]</scope>
    <source>
        <strain evidence="2">JXDWG</strain>
        <tissue evidence="2">Leaf</tissue>
    </source>
</reference>
<sequence>MKPKEGTLEQVKFRAFPFALKDQALYWLFYLPQDWITRLTQMLEAFLDKYMPTRKISSYRKQITVAKMKHDEIFNKFWDRFQKLISSYPQHGYTQIALLEYFYEGLNHFEQRLLDIVCDGSLFETTHTLAKEAITKMAKQSK</sequence>
<accession>A0AAP0DY19</accession>
<proteinExistence type="predicted"/>
<name>A0AAP0DY19_9MAGN</name>
<evidence type="ECO:0000313" key="2">
    <source>
        <dbReference type="EMBL" id="KAK9083164.1"/>
    </source>
</evidence>
<dbReference type="EMBL" id="JBBNAG010000013">
    <property type="protein sequence ID" value="KAK9083164.1"/>
    <property type="molecule type" value="Genomic_DNA"/>
</dbReference>
<dbReference type="AlphaFoldDB" id="A0AAP0DY19"/>
<organism evidence="2 3">
    <name type="scientific">Stephania cephalantha</name>
    <dbReference type="NCBI Taxonomy" id="152367"/>
    <lineage>
        <taxon>Eukaryota</taxon>
        <taxon>Viridiplantae</taxon>
        <taxon>Streptophyta</taxon>
        <taxon>Embryophyta</taxon>
        <taxon>Tracheophyta</taxon>
        <taxon>Spermatophyta</taxon>
        <taxon>Magnoliopsida</taxon>
        <taxon>Ranunculales</taxon>
        <taxon>Menispermaceae</taxon>
        <taxon>Menispermoideae</taxon>
        <taxon>Cissampelideae</taxon>
        <taxon>Stephania</taxon>
    </lineage>
</organism>
<dbReference type="PANTHER" id="PTHR33223:SF3">
    <property type="match status" value="1"/>
</dbReference>
<dbReference type="Proteomes" id="UP001419268">
    <property type="component" value="Unassembled WGS sequence"/>
</dbReference>
<keyword evidence="3" id="KW-1185">Reference proteome</keyword>
<evidence type="ECO:0000313" key="3">
    <source>
        <dbReference type="Proteomes" id="UP001419268"/>
    </source>
</evidence>
<evidence type="ECO:0000259" key="1">
    <source>
        <dbReference type="Pfam" id="PF03732"/>
    </source>
</evidence>
<dbReference type="Pfam" id="PF03732">
    <property type="entry name" value="Retrotrans_gag"/>
    <property type="match status" value="1"/>
</dbReference>
<feature type="domain" description="Retrotransposon gag" evidence="1">
    <location>
        <begin position="15"/>
        <end position="108"/>
    </location>
</feature>
<gene>
    <name evidence="2" type="ORF">Scep_029635</name>
</gene>
<dbReference type="InterPro" id="IPR005162">
    <property type="entry name" value="Retrotrans_gag_dom"/>
</dbReference>
<protein>
    <recommendedName>
        <fullName evidence="1">Retrotransposon gag domain-containing protein</fullName>
    </recommendedName>
</protein>
<dbReference type="PANTHER" id="PTHR33223">
    <property type="entry name" value="CCHC-TYPE DOMAIN-CONTAINING PROTEIN"/>
    <property type="match status" value="1"/>
</dbReference>